<evidence type="ECO:0000313" key="3">
    <source>
        <dbReference type="Proteomes" id="UP000053464"/>
    </source>
</evidence>
<evidence type="ECO:0000259" key="1">
    <source>
        <dbReference type="Pfam" id="PF00565"/>
    </source>
</evidence>
<dbReference type="Gene3D" id="2.40.50.90">
    <property type="match status" value="1"/>
</dbReference>
<accession>A0A0G9MX37</accession>
<dbReference type="GO" id="GO:0004518">
    <property type="term" value="F:nuclease activity"/>
    <property type="evidence" value="ECO:0007669"/>
    <property type="project" value="InterPro"/>
</dbReference>
<comment type="caution">
    <text evidence="2">The sequence shown here is derived from an EMBL/GenBank/DDBJ whole genome shotgun (WGS) entry which is preliminary data.</text>
</comment>
<keyword evidence="3" id="KW-1185">Reference proteome</keyword>
<dbReference type="Proteomes" id="UP000053464">
    <property type="component" value="Unassembled WGS sequence"/>
</dbReference>
<dbReference type="InterPro" id="IPR016071">
    <property type="entry name" value="Staphylococal_nuclease_OB-fold"/>
</dbReference>
<feature type="domain" description="TNase-like" evidence="1">
    <location>
        <begin position="30"/>
        <end position="96"/>
    </location>
</feature>
<dbReference type="GO" id="GO:0003676">
    <property type="term" value="F:nucleic acid binding"/>
    <property type="evidence" value="ECO:0007669"/>
    <property type="project" value="InterPro"/>
</dbReference>
<dbReference type="AlphaFoldDB" id="A0A0G9MX37"/>
<reference evidence="2 3" key="1">
    <citation type="submission" date="2015-04" db="EMBL/GenBank/DDBJ databases">
        <title>The draft genome sequence of Erythrobacter luteus KA37.</title>
        <authorList>
            <person name="Zhuang L."/>
            <person name="Liu Y."/>
            <person name="Shao Z."/>
        </authorList>
    </citation>
    <scope>NUCLEOTIDE SEQUENCE [LARGE SCALE GENOMIC DNA]</scope>
    <source>
        <strain evidence="2 3">KA37</strain>
    </source>
</reference>
<dbReference type="OrthoDB" id="9805504at2"/>
<dbReference type="Pfam" id="PF00565">
    <property type="entry name" value="SNase"/>
    <property type="match status" value="1"/>
</dbReference>
<organism evidence="2 3">
    <name type="scientific">Aurantiacibacter luteus</name>
    <dbReference type="NCBI Taxonomy" id="1581420"/>
    <lineage>
        <taxon>Bacteria</taxon>
        <taxon>Pseudomonadati</taxon>
        <taxon>Pseudomonadota</taxon>
        <taxon>Alphaproteobacteria</taxon>
        <taxon>Sphingomonadales</taxon>
        <taxon>Erythrobacteraceae</taxon>
        <taxon>Aurantiacibacter</taxon>
    </lineage>
</organism>
<proteinExistence type="predicted"/>
<dbReference type="PATRIC" id="fig|1581420.6.peg.393"/>
<dbReference type="InterPro" id="IPR035437">
    <property type="entry name" value="SNase_OB-fold_sf"/>
</dbReference>
<dbReference type="SUPFAM" id="SSF50199">
    <property type="entry name" value="Staphylococcal nuclease"/>
    <property type="match status" value="1"/>
</dbReference>
<dbReference type="STRING" id="1581420.AAW00_01965"/>
<protein>
    <submittedName>
        <fullName evidence="2">Nuclease</fullName>
    </submittedName>
</protein>
<name>A0A0G9MX37_9SPHN</name>
<dbReference type="InterPro" id="IPR002071">
    <property type="entry name" value="Thermonucl_AS"/>
</dbReference>
<dbReference type="RefSeq" id="WP_047002662.1">
    <property type="nucleotide sequence ID" value="NZ_LBHB01000001.1"/>
</dbReference>
<dbReference type="EMBL" id="LBHB01000001">
    <property type="protein sequence ID" value="KLE35260.1"/>
    <property type="molecule type" value="Genomic_DNA"/>
</dbReference>
<gene>
    <name evidence="2" type="ORF">AAW00_01965</name>
</gene>
<evidence type="ECO:0000313" key="2">
    <source>
        <dbReference type="EMBL" id="KLE35260.1"/>
    </source>
</evidence>
<dbReference type="PROSITE" id="PS01284">
    <property type="entry name" value="TNASE_2"/>
    <property type="match status" value="1"/>
</dbReference>
<sequence length="129" mass="13733">MVTAFLSLAVALSVPCSVTDGDTLRCGDERIRITGIDAPETRACRQGRQCVPGDGAASTRAMQAMIEGADLTIVRLGRDRYGRTLAVVYAGGVNVACAQLAARQAYYVARWDDERLVAADCPALIDRVA</sequence>